<accession>A0A8I3S0N3</accession>
<dbReference type="Ensembl" id="ENSCAFT00845025350.1">
    <property type="protein sequence ID" value="ENSCAFP00845019951.1"/>
    <property type="gene ID" value="ENSCAFG00845014141.1"/>
</dbReference>
<dbReference type="OrthoDB" id="365640at2759"/>
<organism evidence="2 3">
    <name type="scientific">Canis lupus familiaris</name>
    <name type="common">Dog</name>
    <name type="synonym">Canis familiaris</name>
    <dbReference type="NCBI Taxonomy" id="9615"/>
    <lineage>
        <taxon>Eukaryota</taxon>
        <taxon>Metazoa</taxon>
        <taxon>Chordata</taxon>
        <taxon>Craniata</taxon>
        <taxon>Vertebrata</taxon>
        <taxon>Euteleostomi</taxon>
        <taxon>Mammalia</taxon>
        <taxon>Eutheria</taxon>
        <taxon>Laurasiatheria</taxon>
        <taxon>Carnivora</taxon>
        <taxon>Caniformia</taxon>
        <taxon>Canidae</taxon>
        <taxon>Canis</taxon>
    </lineage>
</organism>
<sequence>RHRGPAGPGAAAPGAWVGACRGQGSARRGRSPGLARSPRSLLLLCKASSRKGTHDRPLQKGHLSLLWRNYSEHLPRPSRLVHPGEECGAQEAAAAGDALRGHPGGGMAPLKRKCICDLCTCGRHHCPHLPTKIYDKIEKPCLLSEYTENYPLYHSYLPRESFKPKLEYQKGSIPMEGLTTSSRDSGWYTWIYSRTTPYKEVLI</sequence>
<dbReference type="PANTHER" id="PTHR31516:SF9">
    <property type="entry name" value="STABILIZER OF AXONEMAL MICROTUBULES 1"/>
    <property type="match status" value="1"/>
</dbReference>
<reference evidence="2" key="3">
    <citation type="submission" date="2025-09" db="UniProtKB">
        <authorList>
            <consortium name="Ensembl"/>
        </authorList>
    </citation>
    <scope>IDENTIFICATION</scope>
    <source>
        <strain evidence="2">Boxer</strain>
    </source>
</reference>
<reference evidence="2" key="1">
    <citation type="submission" date="2020-03" db="EMBL/GenBank/DDBJ databases">
        <title>Long-read based genome assembly of a Labrador retriever dog.</title>
        <authorList>
            <person name="Eory L."/>
            <person name="Zhang W."/>
            <person name="Schoenebeck J."/>
        </authorList>
    </citation>
    <scope>NUCLEOTIDE SEQUENCE [LARGE SCALE GENOMIC DNA]</scope>
    <source>
        <strain evidence="2">Labrador retriever</strain>
    </source>
</reference>
<evidence type="ECO:0000313" key="2">
    <source>
        <dbReference type="Ensembl" id="ENSCAFP00845019951.1"/>
    </source>
</evidence>
<name>A0A8I3S0N3_CANLF</name>
<comment type="similarity">
    <text evidence="1">Belongs to the FAM154 family.</text>
</comment>
<dbReference type="AlphaFoldDB" id="A0A8I3S0N3"/>
<dbReference type="Proteomes" id="UP000805418">
    <property type="component" value="Chromosome 11"/>
</dbReference>
<gene>
    <name evidence="2" type="primary">SAXO1</name>
</gene>
<dbReference type="GeneTree" id="ENSGT00390000007252"/>
<keyword evidence="3" id="KW-1185">Reference proteome</keyword>
<dbReference type="Pfam" id="PF05217">
    <property type="entry name" value="SAXO1-2"/>
    <property type="match status" value="1"/>
</dbReference>
<dbReference type="PANTHER" id="PTHR31516">
    <property type="entry name" value="STABILIZER OF AXONEMAL MICROTUBULES 2"/>
    <property type="match status" value="1"/>
</dbReference>
<evidence type="ECO:0000313" key="3">
    <source>
        <dbReference type="Proteomes" id="UP000805418"/>
    </source>
</evidence>
<reference evidence="2" key="2">
    <citation type="submission" date="2025-08" db="UniProtKB">
        <authorList>
            <consortium name="Ensembl"/>
        </authorList>
    </citation>
    <scope>IDENTIFICATION</scope>
    <source>
        <strain evidence="2">Boxer</strain>
    </source>
</reference>
<protein>
    <submittedName>
        <fullName evidence="2">Stabilizer of axonemal microtubules 1</fullName>
    </submittedName>
</protein>
<dbReference type="GO" id="GO:0008017">
    <property type="term" value="F:microtubule binding"/>
    <property type="evidence" value="ECO:0007669"/>
    <property type="project" value="InterPro"/>
</dbReference>
<evidence type="ECO:0000256" key="1">
    <source>
        <dbReference type="ARBA" id="ARBA00008738"/>
    </source>
</evidence>
<dbReference type="InterPro" id="IPR033336">
    <property type="entry name" value="SAXO1/2"/>
</dbReference>
<proteinExistence type="inferred from homology"/>